<feature type="chain" id="PRO_5037460172" evidence="1">
    <location>
        <begin position="22"/>
        <end position="189"/>
    </location>
</feature>
<reference evidence="2" key="1">
    <citation type="submission" date="2022-11" db="UniProtKB">
        <authorList>
            <consortium name="EnsemblMetazoa"/>
        </authorList>
    </citation>
    <scope>IDENTIFICATION</scope>
</reference>
<dbReference type="InterPro" id="IPR029034">
    <property type="entry name" value="Cystine-knot_cytokine"/>
</dbReference>
<dbReference type="SUPFAM" id="SSF57501">
    <property type="entry name" value="Cystine-knot cytokines"/>
    <property type="match status" value="1"/>
</dbReference>
<dbReference type="KEGG" id="epa:110242080"/>
<dbReference type="Gene3D" id="2.10.90.10">
    <property type="entry name" value="Cystine-knot cytokines"/>
    <property type="match status" value="1"/>
</dbReference>
<keyword evidence="1" id="KW-0732">Signal</keyword>
<evidence type="ECO:0000313" key="2">
    <source>
        <dbReference type="EnsemblMetazoa" id="XP_020903683.1"/>
    </source>
</evidence>
<organism evidence="2 3">
    <name type="scientific">Exaiptasia diaphana</name>
    <name type="common">Tropical sea anemone</name>
    <name type="synonym">Aiptasia pulchella</name>
    <dbReference type="NCBI Taxonomy" id="2652724"/>
    <lineage>
        <taxon>Eukaryota</taxon>
        <taxon>Metazoa</taxon>
        <taxon>Cnidaria</taxon>
        <taxon>Anthozoa</taxon>
        <taxon>Hexacorallia</taxon>
        <taxon>Actiniaria</taxon>
        <taxon>Aiptasiidae</taxon>
        <taxon>Exaiptasia</taxon>
    </lineage>
</organism>
<dbReference type="GeneID" id="110242080"/>
<evidence type="ECO:0000256" key="1">
    <source>
        <dbReference type="SAM" id="SignalP"/>
    </source>
</evidence>
<dbReference type="OrthoDB" id="8878063at2759"/>
<dbReference type="EnsemblMetazoa" id="XM_021048024.2">
    <property type="protein sequence ID" value="XP_020903683.1"/>
    <property type="gene ID" value="LOC110242080"/>
</dbReference>
<sequence length="189" mass="21106">MSLTVLQAIVLITLCVIHIFADRTEIADDSLARDGPIEQQHVSPSLETWFNKAYLSNRGPLGQKEMKCGASRGDYGNDEELPEVKCSAHETVVSVGNPYGAISYEPSYVKVKRCIGKALPRTRCAPVKHRYRYRNVKVQKFIGDKQVATCVVPIREDLRCQFTCIKSQRDCKSGEIFDSSRCACKSKSG</sequence>
<accession>A0A913XFM2</accession>
<dbReference type="Proteomes" id="UP000887567">
    <property type="component" value="Unplaced"/>
</dbReference>
<proteinExistence type="predicted"/>
<evidence type="ECO:0000313" key="3">
    <source>
        <dbReference type="Proteomes" id="UP000887567"/>
    </source>
</evidence>
<protein>
    <submittedName>
        <fullName evidence="2">Uncharacterized protein</fullName>
    </submittedName>
</protein>
<name>A0A913XFM2_EXADI</name>
<dbReference type="RefSeq" id="XP_020903683.1">
    <property type="nucleotide sequence ID" value="XM_021048024.2"/>
</dbReference>
<dbReference type="AlphaFoldDB" id="A0A913XFM2"/>
<keyword evidence="3" id="KW-1185">Reference proteome</keyword>
<feature type="signal peptide" evidence="1">
    <location>
        <begin position="1"/>
        <end position="21"/>
    </location>
</feature>